<dbReference type="AlphaFoldDB" id="A0ABD2NQ25"/>
<evidence type="ECO:0000313" key="10">
    <source>
        <dbReference type="Proteomes" id="UP001516400"/>
    </source>
</evidence>
<dbReference type="InterPro" id="IPR012677">
    <property type="entry name" value="Nucleotide-bd_a/b_plait_sf"/>
</dbReference>
<organism evidence="9 10">
    <name type="scientific">Cryptolaemus montrouzieri</name>
    <dbReference type="NCBI Taxonomy" id="559131"/>
    <lineage>
        <taxon>Eukaryota</taxon>
        <taxon>Metazoa</taxon>
        <taxon>Ecdysozoa</taxon>
        <taxon>Arthropoda</taxon>
        <taxon>Hexapoda</taxon>
        <taxon>Insecta</taxon>
        <taxon>Pterygota</taxon>
        <taxon>Neoptera</taxon>
        <taxon>Endopterygota</taxon>
        <taxon>Coleoptera</taxon>
        <taxon>Polyphaga</taxon>
        <taxon>Cucujiformia</taxon>
        <taxon>Coccinelloidea</taxon>
        <taxon>Coccinellidae</taxon>
        <taxon>Scymninae</taxon>
        <taxon>Scymnini</taxon>
        <taxon>Cryptolaemus</taxon>
    </lineage>
</organism>
<dbReference type="Gene3D" id="1.10.10.10">
    <property type="entry name" value="Winged helix-like DNA-binding domain superfamily/Winged helix DNA-binding domain"/>
    <property type="match status" value="1"/>
</dbReference>
<dbReference type="GO" id="GO:0003723">
    <property type="term" value="F:RNA binding"/>
    <property type="evidence" value="ECO:0007669"/>
    <property type="project" value="UniProtKB-UniRule"/>
</dbReference>
<name>A0ABD2NQ25_9CUCU</name>
<feature type="coiled-coil region" evidence="5">
    <location>
        <begin position="184"/>
        <end position="216"/>
    </location>
</feature>
<feature type="compositionally biased region" description="Basic residues" evidence="6">
    <location>
        <begin position="319"/>
        <end position="333"/>
    </location>
</feature>
<evidence type="ECO:0000256" key="2">
    <source>
        <dbReference type="ARBA" id="ARBA00022884"/>
    </source>
</evidence>
<dbReference type="InterPro" id="IPR036390">
    <property type="entry name" value="WH_DNA-bd_sf"/>
</dbReference>
<dbReference type="InterPro" id="IPR035979">
    <property type="entry name" value="RBD_domain_sf"/>
</dbReference>
<keyword evidence="5" id="KW-0175">Coiled coil</keyword>
<evidence type="ECO:0000256" key="1">
    <source>
        <dbReference type="ARBA" id="ARBA00004123"/>
    </source>
</evidence>
<dbReference type="InterPro" id="IPR000504">
    <property type="entry name" value="RRM_dom"/>
</dbReference>
<dbReference type="InterPro" id="IPR014886">
    <property type="entry name" value="La_xRRM"/>
</dbReference>
<dbReference type="SUPFAM" id="SSF54928">
    <property type="entry name" value="RNA-binding domain, RBD"/>
    <property type="match status" value="1"/>
</dbReference>
<dbReference type="InterPro" id="IPR002344">
    <property type="entry name" value="Lupus_La"/>
</dbReference>
<dbReference type="Gene3D" id="3.30.70.330">
    <property type="match status" value="2"/>
</dbReference>
<keyword evidence="3" id="KW-0539">Nucleus</keyword>
<dbReference type="PANTHER" id="PTHR22792:SF166">
    <property type="entry name" value="LUPUS LA PROTEIN HOMOLOG"/>
    <property type="match status" value="1"/>
</dbReference>
<protein>
    <recommendedName>
        <fullName evidence="11">La protein homolog</fullName>
    </recommendedName>
</protein>
<dbReference type="Pfam" id="PF08777">
    <property type="entry name" value="RRM_3"/>
    <property type="match status" value="1"/>
</dbReference>
<dbReference type="SMART" id="SM00360">
    <property type="entry name" value="RRM"/>
    <property type="match status" value="2"/>
</dbReference>
<dbReference type="GO" id="GO:1990904">
    <property type="term" value="C:ribonucleoprotein complex"/>
    <property type="evidence" value="ECO:0007669"/>
    <property type="project" value="UniProtKB-UniRule"/>
</dbReference>
<dbReference type="SUPFAM" id="SSF46785">
    <property type="entry name" value="Winged helix' DNA-binding domain"/>
    <property type="match status" value="1"/>
</dbReference>
<dbReference type="InterPro" id="IPR045180">
    <property type="entry name" value="La_dom_prot"/>
</dbReference>
<dbReference type="Proteomes" id="UP001516400">
    <property type="component" value="Unassembled WGS sequence"/>
</dbReference>
<evidence type="ECO:0000256" key="5">
    <source>
        <dbReference type="SAM" id="Coils"/>
    </source>
</evidence>
<dbReference type="Pfam" id="PF05383">
    <property type="entry name" value="La"/>
    <property type="match status" value="1"/>
</dbReference>
<feature type="domain" description="XRRM" evidence="8">
    <location>
        <begin position="218"/>
        <end position="343"/>
    </location>
</feature>
<evidence type="ECO:0008006" key="11">
    <source>
        <dbReference type="Google" id="ProtNLM"/>
    </source>
</evidence>
<dbReference type="CDD" id="cd12291">
    <property type="entry name" value="RRM1_La"/>
    <property type="match status" value="1"/>
</dbReference>
<accession>A0ABD2NQ25</accession>
<keyword evidence="10" id="KW-1185">Reference proteome</keyword>
<feature type="region of interest" description="Disordered" evidence="6">
    <location>
        <begin position="319"/>
        <end position="347"/>
    </location>
</feature>
<evidence type="ECO:0000259" key="8">
    <source>
        <dbReference type="PROSITE" id="PS51939"/>
    </source>
</evidence>
<evidence type="ECO:0000259" key="7">
    <source>
        <dbReference type="PROSITE" id="PS50961"/>
    </source>
</evidence>
<comment type="caution">
    <text evidence="9">The sequence shown here is derived from an EMBL/GenBank/DDBJ whole genome shotgun (WGS) entry which is preliminary data.</text>
</comment>
<dbReference type="EMBL" id="JABFTP020000144">
    <property type="protein sequence ID" value="KAL3280818.1"/>
    <property type="molecule type" value="Genomic_DNA"/>
</dbReference>
<evidence type="ECO:0000256" key="3">
    <source>
        <dbReference type="ARBA" id="ARBA00023242"/>
    </source>
</evidence>
<dbReference type="GO" id="GO:0005634">
    <property type="term" value="C:nucleus"/>
    <property type="evidence" value="ECO:0007669"/>
    <property type="project" value="UniProtKB-SubCell"/>
</dbReference>
<gene>
    <name evidence="9" type="ORF">HHI36_004049</name>
</gene>
<evidence type="ECO:0000313" key="9">
    <source>
        <dbReference type="EMBL" id="KAL3280818.1"/>
    </source>
</evidence>
<dbReference type="PANTHER" id="PTHR22792">
    <property type="entry name" value="LUPUS LA PROTEIN-RELATED"/>
    <property type="match status" value="1"/>
</dbReference>
<dbReference type="PROSITE" id="PS51939">
    <property type="entry name" value="XRRM"/>
    <property type="match status" value="1"/>
</dbReference>
<dbReference type="SMART" id="SM00715">
    <property type="entry name" value="LA"/>
    <property type="match status" value="1"/>
</dbReference>
<sequence length="347" mass="40634">MANELEQKIINQVEYYFGDINLPRDKFLKSQTEADDGWVTIEVLLSFNRLSQLSPDPEVIADALKKSDNGLIEVSEDKKKVRRNPEKPIPEMNEARRRELSKRTAYAKGFPSDEELPDILTFFEPYGPIESCIRRTYKKENEYIFKGSCFIIFKDIETCKKFIDAENIKYKDVDLIRKWQEDYYKEKRAEIEELKKNKKEKKLAKQKESEEKEKKDIEFPKGAVLFFNGITEGTTITREEIKDKFREVGDVEVSYIDFKKGDTEGYVRLPNENDAVEFFKKLTDGELEVGEAKLKFKVLEGEEEEEHLKKSAEAIVKMRKQQKNNKFGRKRKGNYGGNNPKKARTDN</sequence>
<dbReference type="PROSITE" id="PS50961">
    <property type="entry name" value="HTH_LA"/>
    <property type="match status" value="1"/>
</dbReference>
<evidence type="ECO:0000256" key="4">
    <source>
        <dbReference type="PROSITE-ProRule" id="PRU00332"/>
    </source>
</evidence>
<proteinExistence type="predicted"/>
<dbReference type="CDD" id="cd08028">
    <property type="entry name" value="LARP_3"/>
    <property type="match status" value="1"/>
</dbReference>
<dbReference type="InterPro" id="IPR006630">
    <property type="entry name" value="La_HTH"/>
</dbReference>
<evidence type="ECO:0000256" key="6">
    <source>
        <dbReference type="SAM" id="MobiDB-lite"/>
    </source>
</evidence>
<dbReference type="InterPro" id="IPR036388">
    <property type="entry name" value="WH-like_DNA-bd_sf"/>
</dbReference>
<dbReference type="PRINTS" id="PR00302">
    <property type="entry name" value="LUPUSLA"/>
</dbReference>
<reference evidence="9 10" key="1">
    <citation type="journal article" date="2021" name="BMC Biol.">
        <title>Horizontally acquired antibacterial genes associated with adaptive radiation of ladybird beetles.</title>
        <authorList>
            <person name="Li H.S."/>
            <person name="Tang X.F."/>
            <person name="Huang Y.H."/>
            <person name="Xu Z.Y."/>
            <person name="Chen M.L."/>
            <person name="Du X.Y."/>
            <person name="Qiu B.Y."/>
            <person name="Chen P.T."/>
            <person name="Zhang W."/>
            <person name="Slipinski A."/>
            <person name="Escalona H.E."/>
            <person name="Waterhouse R.M."/>
            <person name="Zwick A."/>
            <person name="Pang H."/>
        </authorList>
    </citation>
    <scope>NUCLEOTIDE SEQUENCE [LARGE SCALE GENOMIC DNA]</scope>
    <source>
        <strain evidence="9">SYSU2018</strain>
    </source>
</reference>
<feature type="domain" description="HTH La-type RNA-binding" evidence="7">
    <location>
        <begin position="1"/>
        <end position="91"/>
    </location>
</feature>
<keyword evidence="2 4" id="KW-0694">RNA-binding</keyword>
<comment type="subcellular location">
    <subcellularLocation>
        <location evidence="1">Nucleus</location>
    </subcellularLocation>
</comment>